<evidence type="ECO:0000256" key="3">
    <source>
        <dbReference type="ARBA" id="ARBA00023136"/>
    </source>
</evidence>
<dbReference type="RefSeq" id="WP_164211721.1">
    <property type="nucleotide sequence ID" value="NZ_JAAGSC010000042.1"/>
</dbReference>
<dbReference type="InterPro" id="IPR038591">
    <property type="entry name" value="NolW-like_sf"/>
</dbReference>
<dbReference type="PANTHER" id="PTHR30332">
    <property type="entry name" value="PROBABLE GENERAL SECRETION PATHWAY PROTEIN D"/>
    <property type="match status" value="1"/>
</dbReference>
<reference evidence="9 10" key="1">
    <citation type="submission" date="2020-02" db="EMBL/GenBank/DDBJ databases">
        <authorList>
            <person name="Zhang X.-Y."/>
        </authorList>
    </citation>
    <scope>NUCLEOTIDE SEQUENCE [LARGE SCALE GENOMIC DNA]</scope>
    <source>
        <strain evidence="9 10">C33</strain>
    </source>
</reference>
<evidence type="ECO:0000256" key="5">
    <source>
        <dbReference type="RuleBase" id="RU004004"/>
    </source>
</evidence>
<organism evidence="9 10">
    <name type="scientific">Wenzhouxiangella limi</name>
    <dbReference type="NCBI Taxonomy" id="2707351"/>
    <lineage>
        <taxon>Bacteria</taxon>
        <taxon>Pseudomonadati</taxon>
        <taxon>Pseudomonadota</taxon>
        <taxon>Gammaproteobacteria</taxon>
        <taxon>Chromatiales</taxon>
        <taxon>Wenzhouxiangellaceae</taxon>
        <taxon>Wenzhouxiangella</taxon>
    </lineage>
</organism>
<dbReference type="GO" id="GO:0009306">
    <property type="term" value="P:protein secretion"/>
    <property type="evidence" value="ECO:0007669"/>
    <property type="project" value="InterPro"/>
</dbReference>
<gene>
    <name evidence="9" type="ORF">G3I74_11320</name>
</gene>
<dbReference type="InterPro" id="IPR001775">
    <property type="entry name" value="GspD/PilQ"/>
</dbReference>
<keyword evidence="2" id="KW-0732">Signal</keyword>
<feature type="region of interest" description="Disordered" evidence="6">
    <location>
        <begin position="41"/>
        <end position="81"/>
    </location>
</feature>
<evidence type="ECO:0000256" key="6">
    <source>
        <dbReference type="SAM" id="MobiDB-lite"/>
    </source>
</evidence>
<dbReference type="PANTHER" id="PTHR30332:SF25">
    <property type="entry name" value="SECRETIN XPSD"/>
    <property type="match status" value="1"/>
</dbReference>
<evidence type="ECO:0000259" key="8">
    <source>
        <dbReference type="Pfam" id="PF03958"/>
    </source>
</evidence>
<dbReference type="InterPro" id="IPR004846">
    <property type="entry name" value="T2SS/T3SS_dom"/>
</dbReference>
<name>A0A845VGI4_9GAMM</name>
<dbReference type="GO" id="GO:0009279">
    <property type="term" value="C:cell outer membrane"/>
    <property type="evidence" value="ECO:0007669"/>
    <property type="project" value="UniProtKB-SubCell"/>
</dbReference>
<accession>A0A845VGI4</accession>
<keyword evidence="5" id="KW-0813">Transport</keyword>
<dbReference type="PROSITE" id="PS51257">
    <property type="entry name" value="PROKAR_LIPOPROTEIN"/>
    <property type="match status" value="1"/>
</dbReference>
<dbReference type="PRINTS" id="PR00811">
    <property type="entry name" value="BCTERIALGSPD"/>
</dbReference>
<evidence type="ECO:0008006" key="11">
    <source>
        <dbReference type="Google" id="ProtNLM"/>
    </source>
</evidence>
<evidence type="ECO:0000256" key="4">
    <source>
        <dbReference type="RuleBase" id="RU004003"/>
    </source>
</evidence>
<dbReference type="EMBL" id="JAAGSC010000042">
    <property type="protein sequence ID" value="NDY96319.1"/>
    <property type="molecule type" value="Genomic_DNA"/>
</dbReference>
<evidence type="ECO:0000259" key="7">
    <source>
        <dbReference type="Pfam" id="PF00263"/>
    </source>
</evidence>
<proteinExistence type="inferred from homology"/>
<comment type="subcellular location">
    <subcellularLocation>
        <location evidence="5">Cell outer membrane</location>
    </subcellularLocation>
    <subcellularLocation>
        <location evidence="1">Membrane</location>
    </subcellularLocation>
</comment>
<comment type="caution">
    <text evidence="9">The sequence shown here is derived from an EMBL/GenBank/DDBJ whole genome shotgun (WGS) entry which is preliminary data.</text>
</comment>
<feature type="domain" description="NolW-like" evidence="8">
    <location>
        <begin position="219"/>
        <end position="278"/>
    </location>
</feature>
<dbReference type="Pfam" id="PF00263">
    <property type="entry name" value="Secretin"/>
    <property type="match status" value="1"/>
</dbReference>
<keyword evidence="10" id="KW-1185">Reference proteome</keyword>
<protein>
    <recommendedName>
        <fullName evidence="11">NolW-like domain-containing protein</fullName>
    </recommendedName>
</protein>
<dbReference type="Proteomes" id="UP000484885">
    <property type="component" value="Unassembled WGS sequence"/>
</dbReference>
<sequence>MTIAQSRHHHQKVVLISSMERLILAAILVLALAACATPPAPLSAEGPLRSPAGNTPAASADNADPDASRADPQDRPEQSRERFKALAATGNWSNLASMALADVPEDLPAGPFRLNFEAMPLPVFIDEAFGRVLQLDFQMDEAVRQRGDLVTLRLAEPQDGPALYQTALRILARYGVGAFNDGDLFYFALDNDAAGSPLPLLATGATLPSVPETHRPVFQIVPLAVVRNTQVRSLLADIFRGRGLEVSEDAGRNAILLQGRPEIIRQALATIEVLDQPLMRGRNILRIEPIYRSAGELASEIQELLTAQGYAPETGGLGPVTLVPVDAVNVLFAFAATDDVLSQIQAWAVELDRVVAPPDEESLFRYQAQRTSAENIAGVLRNLLGSGMVLEPAEGLRDQRDSTQARQQGRAASGLVVDDVRNAILFRGTGAEWQRLRPLMEQMDTETPMVLVEVTIAEISLTDQRDIGVEGLLEGLEIGGFSGTVSTVDGLGLGGSGLSAVFDNPGDARVILNAFQSSDRVSILSRPHLLVQSGSEASIDVGTDVPIITRQASSADISSPGGPSILQDVAFRNTGIILRISPTVRGRGVVDLAIDQEVSEAQQTESSSINSPSIFTRRVSTELTARDGRPLMLGGLISENRSEGTSGVPGFSRIPLLGRLFRSDGASSNRTELVILMIPYILPGHDEAEKITEAFRLRLTPSHPGRGLLPPETGSDDQ</sequence>
<evidence type="ECO:0000313" key="9">
    <source>
        <dbReference type="EMBL" id="NDY96319.1"/>
    </source>
</evidence>
<dbReference type="GO" id="GO:0015627">
    <property type="term" value="C:type II protein secretion system complex"/>
    <property type="evidence" value="ECO:0007669"/>
    <property type="project" value="TreeGrafter"/>
</dbReference>
<keyword evidence="3" id="KW-0472">Membrane</keyword>
<feature type="domain" description="Type II/III secretion system secretin-like" evidence="7">
    <location>
        <begin position="515"/>
        <end position="682"/>
    </location>
</feature>
<dbReference type="Pfam" id="PF03958">
    <property type="entry name" value="Secretin_N"/>
    <property type="match status" value="1"/>
</dbReference>
<dbReference type="InterPro" id="IPR050810">
    <property type="entry name" value="Bact_Secretion_Sys_Channel"/>
</dbReference>
<evidence type="ECO:0000256" key="1">
    <source>
        <dbReference type="ARBA" id="ARBA00004370"/>
    </source>
</evidence>
<dbReference type="AlphaFoldDB" id="A0A845VGI4"/>
<evidence type="ECO:0000313" key="10">
    <source>
        <dbReference type="Proteomes" id="UP000484885"/>
    </source>
</evidence>
<comment type="similarity">
    <text evidence="4">Belongs to the bacterial secretin family.</text>
</comment>
<dbReference type="Gene3D" id="3.30.1370.120">
    <property type="match status" value="2"/>
</dbReference>
<feature type="compositionally biased region" description="Basic and acidic residues" evidence="6">
    <location>
        <begin position="66"/>
        <end position="81"/>
    </location>
</feature>
<dbReference type="InterPro" id="IPR005644">
    <property type="entry name" value="NolW-like"/>
</dbReference>
<evidence type="ECO:0000256" key="2">
    <source>
        <dbReference type="ARBA" id="ARBA00022729"/>
    </source>
</evidence>